<dbReference type="GO" id="GO:0016020">
    <property type="term" value="C:membrane"/>
    <property type="evidence" value="ECO:0007669"/>
    <property type="project" value="UniProtKB-SubCell"/>
</dbReference>
<dbReference type="GO" id="GO:0005737">
    <property type="term" value="C:cytoplasm"/>
    <property type="evidence" value="ECO:0007669"/>
    <property type="project" value="UniProtKB-ARBA"/>
</dbReference>
<dbReference type="AlphaFoldDB" id="F4RXE9"/>
<dbReference type="EMBL" id="GL883127">
    <property type="protein sequence ID" value="EGG02954.1"/>
    <property type="molecule type" value="Genomic_DNA"/>
</dbReference>
<keyword evidence="4 6" id="KW-1133">Transmembrane helix</keyword>
<feature type="domain" description="T-SNARE coiled-coil homology" evidence="7">
    <location>
        <begin position="3"/>
        <end position="65"/>
    </location>
</feature>
<organism evidence="9">
    <name type="scientific">Melampsora larici-populina (strain 98AG31 / pathotype 3-4-7)</name>
    <name type="common">Poplar leaf rust fungus</name>
    <dbReference type="NCBI Taxonomy" id="747676"/>
    <lineage>
        <taxon>Eukaryota</taxon>
        <taxon>Fungi</taxon>
        <taxon>Dikarya</taxon>
        <taxon>Basidiomycota</taxon>
        <taxon>Pucciniomycotina</taxon>
        <taxon>Pucciniomycetes</taxon>
        <taxon>Pucciniales</taxon>
        <taxon>Melampsoraceae</taxon>
        <taxon>Melampsora</taxon>
    </lineage>
</organism>
<dbReference type="PROSITE" id="PS50192">
    <property type="entry name" value="T_SNARE"/>
    <property type="match status" value="1"/>
</dbReference>
<evidence type="ECO:0000256" key="5">
    <source>
        <dbReference type="ARBA" id="ARBA00023136"/>
    </source>
</evidence>
<dbReference type="InParanoid" id="F4RXE9"/>
<dbReference type="KEGG" id="mlr:MELLADRAFT_57016"/>
<evidence type="ECO:0000256" key="2">
    <source>
        <dbReference type="ARBA" id="ARBA00022448"/>
    </source>
</evidence>
<dbReference type="Proteomes" id="UP000001072">
    <property type="component" value="Unassembled WGS sequence"/>
</dbReference>
<evidence type="ECO:0000313" key="8">
    <source>
        <dbReference type="EMBL" id="EGG02954.1"/>
    </source>
</evidence>
<dbReference type="SUPFAM" id="SSF58038">
    <property type="entry name" value="SNARE fusion complex"/>
    <property type="match status" value="1"/>
</dbReference>
<evidence type="ECO:0000259" key="7">
    <source>
        <dbReference type="PROSITE" id="PS50192"/>
    </source>
</evidence>
<sequence length="93" mass="10449">MQQAVLDDQDRSLDALANAISRQRDLSLHISSELEVQEGLLSELDENMDFTSSRLSKANRKMNGLFDKMARDGACWTIFGLVVVLLILIIILK</sequence>
<dbReference type="InterPro" id="IPR000727">
    <property type="entry name" value="T_SNARE_dom"/>
</dbReference>
<dbReference type="VEuPathDB" id="FungiDB:MELLADRAFT_57016"/>
<protein>
    <recommendedName>
        <fullName evidence="7">t-SNARE coiled-coil homology domain-containing protein</fullName>
    </recommendedName>
</protein>
<evidence type="ECO:0000256" key="4">
    <source>
        <dbReference type="ARBA" id="ARBA00022989"/>
    </source>
</evidence>
<proteinExistence type="predicted"/>
<reference evidence="9" key="1">
    <citation type="journal article" date="2011" name="Proc. Natl. Acad. Sci. U.S.A.">
        <title>Obligate biotrophy features unraveled by the genomic analysis of rust fungi.</title>
        <authorList>
            <person name="Duplessis S."/>
            <person name="Cuomo C.A."/>
            <person name="Lin Y.-C."/>
            <person name="Aerts A."/>
            <person name="Tisserant E."/>
            <person name="Veneault-Fourrey C."/>
            <person name="Joly D.L."/>
            <person name="Hacquard S."/>
            <person name="Amselem J."/>
            <person name="Cantarel B.L."/>
            <person name="Chiu R."/>
            <person name="Coutinho P.M."/>
            <person name="Feau N."/>
            <person name="Field M."/>
            <person name="Frey P."/>
            <person name="Gelhaye E."/>
            <person name="Goldberg J."/>
            <person name="Grabherr M.G."/>
            <person name="Kodira C.D."/>
            <person name="Kohler A."/>
            <person name="Kuees U."/>
            <person name="Lindquist E.A."/>
            <person name="Lucas S.M."/>
            <person name="Mago R."/>
            <person name="Mauceli E."/>
            <person name="Morin E."/>
            <person name="Murat C."/>
            <person name="Pangilinan J.L."/>
            <person name="Park R."/>
            <person name="Pearson M."/>
            <person name="Quesneville H."/>
            <person name="Rouhier N."/>
            <person name="Sakthikumar S."/>
            <person name="Salamov A.A."/>
            <person name="Schmutz J."/>
            <person name="Selles B."/>
            <person name="Shapiro H."/>
            <person name="Tanguay P."/>
            <person name="Tuskan G.A."/>
            <person name="Henrissat B."/>
            <person name="Van de Peer Y."/>
            <person name="Rouze P."/>
            <person name="Ellis J.G."/>
            <person name="Dodds P.N."/>
            <person name="Schein J.E."/>
            <person name="Zhong S."/>
            <person name="Hamelin R.C."/>
            <person name="Grigoriev I.V."/>
            <person name="Szabo L.J."/>
            <person name="Martin F."/>
        </authorList>
    </citation>
    <scope>NUCLEOTIDE SEQUENCE [LARGE SCALE GENOMIC DNA]</scope>
    <source>
        <strain evidence="9">98AG31 / pathotype 3-4-7</strain>
    </source>
</reference>
<keyword evidence="5 6" id="KW-0472">Membrane</keyword>
<dbReference type="SMART" id="SM00397">
    <property type="entry name" value="t_SNARE"/>
    <property type="match status" value="1"/>
</dbReference>
<dbReference type="HOGENOM" id="CLU_2400131_0_0_1"/>
<gene>
    <name evidence="8" type="ORF">MELLADRAFT_57016</name>
</gene>
<dbReference type="GO" id="GO:0012505">
    <property type="term" value="C:endomembrane system"/>
    <property type="evidence" value="ECO:0007669"/>
    <property type="project" value="UniProtKB-ARBA"/>
</dbReference>
<name>F4RXE9_MELLP</name>
<dbReference type="RefSeq" id="XP_007413747.1">
    <property type="nucleotide sequence ID" value="XM_007413685.1"/>
</dbReference>
<dbReference type="eggNOG" id="ENOG502S813">
    <property type="taxonomic scope" value="Eukaryota"/>
</dbReference>
<dbReference type="Gene3D" id="1.20.5.110">
    <property type="match status" value="1"/>
</dbReference>
<evidence type="ECO:0000256" key="1">
    <source>
        <dbReference type="ARBA" id="ARBA00004167"/>
    </source>
</evidence>
<keyword evidence="9" id="KW-1185">Reference proteome</keyword>
<evidence type="ECO:0000256" key="3">
    <source>
        <dbReference type="ARBA" id="ARBA00022692"/>
    </source>
</evidence>
<dbReference type="STRING" id="747676.F4RXE9"/>
<dbReference type="PANTHER" id="PTHR12791">
    <property type="entry name" value="GOLGI SNARE BET1-RELATED"/>
    <property type="match status" value="1"/>
</dbReference>
<dbReference type="GeneID" id="18929076"/>
<feature type="transmembrane region" description="Helical" evidence="6">
    <location>
        <begin position="73"/>
        <end position="92"/>
    </location>
</feature>
<dbReference type="OrthoDB" id="244190at2759"/>
<evidence type="ECO:0000256" key="6">
    <source>
        <dbReference type="SAM" id="Phobius"/>
    </source>
</evidence>
<keyword evidence="2" id="KW-0813">Transport</keyword>
<accession>F4RXE9</accession>
<keyword evidence="3 6" id="KW-0812">Transmembrane</keyword>
<comment type="subcellular location">
    <subcellularLocation>
        <location evidence="1">Membrane</location>
        <topology evidence="1">Single-pass membrane protein</topology>
    </subcellularLocation>
</comment>
<evidence type="ECO:0000313" key="9">
    <source>
        <dbReference type="Proteomes" id="UP000001072"/>
    </source>
</evidence>
<dbReference type="CDD" id="cd15859">
    <property type="entry name" value="SNARE_SYN8"/>
    <property type="match status" value="1"/>
</dbReference>